<dbReference type="CDD" id="cd05009">
    <property type="entry name" value="SIS_GlmS_GlmD_2"/>
    <property type="match status" value="1"/>
</dbReference>
<keyword evidence="4" id="KW-1185">Reference proteome</keyword>
<dbReference type="EMBL" id="BJYK01000009">
    <property type="protein sequence ID" value="GEN80688.1"/>
    <property type="molecule type" value="Genomic_DNA"/>
</dbReference>
<name>A0A511YZR1_9CELL</name>
<comment type="caution">
    <text evidence="3">The sequence shown here is derived from an EMBL/GenBank/DDBJ whole genome shotgun (WGS) entry which is preliminary data.</text>
</comment>
<protein>
    <submittedName>
        <fullName evidence="3">Glutamine-fructose-6-phosphate transaminase</fullName>
    </submittedName>
</protein>
<dbReference type="PANTHER" id="PTHR10937:SF8">
    <property type="entry name" value="AMINOTRANSFERASE-RELATED"/>
    <property type="match status" value="1"/>
</dbReference>
<dbReference type="PANTHER" id="PTHR10937">
    <property type="entry name" value="GLUCOSAMINE--FRUCTOSE-6-PHOSPHATE AMINOTRANSFERASE, ISOMERIZING"/>
    <property type="match status" value="1"/>
</dbReference>
<dbReference type="AlphaFoldDB" id="A0A511YZR1"/>
<dbReference type="Gene3D" id="3.40.50.10490">
    <property type="entry name" value="Glucose-6-phosphate isomerase like protein, domain 1"/>
    <property type="match status" value="2"/>
</dbReference>
<proteinExistence type="predicted"/>
<evidence type="ECO:0000259" key="2">
    <source>
        <dbReference type="PROSITE" id="PS51464"/>
    </source>
</evidence>
<dbReference type="InterPro" id="IPR001347">
    <property type="entry name" value="SIS_dom"/>
</dbReference>
<sequence>MESTAGRVMAREIAEQPATIEATVNRLRPLAEEIRALVGDRRRVILIARGTSDNAALYGQYLLALRAGVLAVPASPSLSALYRAEVDLSDTVAVAISQSGGTEEIVEAMHDAKQRGARTIAVTNGADSPLARDADLALVTAAGRELAVPATKTYSAQLVAVAVLALAIGQERRLLDQLDDVPEAVSRMLGTEDAAAALADRLRDVERMVVTARGLALTTARELALKLQETCHLAAVGLSGADLQHGPIAMLDARTPALLVASATDSAVAPGMVELARRCRASGADVHVLGGDDALGALADVRVAGPDLPPELAPIPLIVPGQLLTLALARAKGLDPDTPRGLNKVTQTA</sequence>
<dbReference type="InterPro" id="IPR035466">
    <property type="entry name" value="GlmS/AgaS_SIS"/>
</dbReference>
<reference evidence="3 4" key="1">
    <citation type="submission" date="2019-07" db="EMBL/GenBank/DDBJ databases">
        <title>Whole genome shotgun sequence of Actinotalea fermentans NBRC 105374.</title>
        <authorList>
            <person name="Hosoyama A."/>
            <person name="Uohara A."/>
            <person name="Ohji S."/>
            <person name="Ichikawa N."/>
        </authorList>
    </citation>
    <scope>NUCLEOTIDE SEQUENCE [LARGE SCALE GENOMIC DNA]</scope>
    <source>
        <strain evidence="3 4">NBRC 105374</strain>
    </source>
</reference>
<dbReference type="InterPro" id="IPR035490">
    <property type="entry name" value="GlmS/FrlB_SIS"/>
</dbReference>
<feature type="domain" description="SIS" evidence="2">
    <location>
        <begin position="30"/>
        <end position="174"/>
    </location>
</feature>
<dbReference type="Pfam" id="PF01380">
    <property type="entry name" value="SIS"/>
    <property type="match status" value="2"/>
</dbReference>
<dbReference type="RefSeq" id="WP_222594394.1">
    <property type="nucleotide sequence ID" value="NZ_BJYK01000009.1"/>
</dbReference>
<feature type="domain" description="SIS" evidence="2">
    <location>
        <begin position="198"/>
        <end position="339"/>
    </location>
</feature>
<dbReference type="GO" id="GO:0097367">
    <property type="term" value="F:carbohydrate derivative binding"/>
    <property type="evidence" value="ECO:0007669"/>
    <property type="project" value="InterPro"/>
</dbReference>
<dbReference type="InterPro" id="IPR046348">
    <property type="entry name" value="SIS_dom_sf"/>
</dbReference>
<accession>A0A511YZR1</accession>
<evidence type="ECO:0000313" key="4">
    <source>
        <dbReference type="Proteomes" id="UP000321484"/>
    </source>
</evidence>
<organism evidence="3 4">
    <name type="scientific">Actinotalea fermentans</name>
    <dbReference type="NCBI Taxonomy" id="43671"/>
    <lineage>
        <taxon>Bacteria</taxon>
        <taxon>Bacillati</taxon>
        <taxon>Actinomycetota</taxon>
        <taxon>Actinomycetes</taxon>
        <taxon>Micrococcales</taxon>
        <taxon>Cellulomonadaceae</taxon>
        <taxon>Actinotalea</taxon>
    </lineage>
</organism>
<gene>
    <name evidence="3" type="ORF">AFE02nite_24220</name>
</gene>
<dbReference type="Proteomes" id="UP000321484">
    <property type="component" value="Unassembled WGS sequence"/>
</dbReference>
<keyword evidence="1" id="KW-0677">Repeat</keyword>
<dbReference type="GO" id="GO:1901135">
    <property type="term" value="P:carbohydrate derivative metabolic process"/>
    <property type="evidence" value="ECO:0007669"/>
    <property type="project" value="InterPro"/>
</dbReference>
<evidence type="ECO:0000313" key="3">
    <source>
        <dbReference type="EMBL" id="GEN80688.1"/>
    </source>
</evidence>
<dbReference type="PROSITE" id="PS51464">
    <property type="entry name" value="SIS"/>
    <property type="match status" value="2"/>
</dbReference>
<dbReference type="CDD" id="cd05008">
    <property type="entry name" value="SIS_GlmS_GlmD_1"/>
    <property type="match status" value="1"/>
</dbReference>
<dbReference type="SUPFAM" id="SSF53697">
    <property type="entry name" value="SIS domain"/>
    <property type="match status" value="1"/>
</dbReference>
<evidence type="ECO:0000256" key="1">
    <source>
        <dbReference type="ARBA" id="ARBA00022737"/>
    </source>
</evidence>